<dbReference type="AlphaFoldDB" id="A0AA86RH73"/>
<dbReference type="Pfam" id="PF13920">
    <property type="entry name" value="zf-C3HC4_3"/>
    <property type="match status" value="1"/>
</dbReference>
<dbReference type="SUPFAM" id="SSF57850">
    <property type="entry name" value="RING/U-box"/>
    <property type="match status" value="1"/>
</dbReference>
<dbReference type="EMBL" id="CATOUU010001180">
    <property type="protein sequence ID" value="CAI9977820.1"/>
    <property type="molecule type" value="Genomic_DNA"/>
</dbReference>
<dbReference type="InterPro" id="IPR013083">
    <property type="entry name" value="Znf_RING/FYVE/PHD"/>
</dbReference>
<evidence type="ECO:0000256" key="4">
    <source>
        <dbReference type="PROSITE-ProRule" id="PRU00175"/>
    </source>
</evidence>
<dbReference type="PROSITE" id="PS50089">
    <property type="entry name" value="ZF_RING_2"/>
    <property type="match status" value="1"/>
</dbReference>
<organism evidence="7">
    <name type="scientific">Hexamita inflata</name>
    <dbReference type="NCBI Taxonomy" id="28002"/>
    <lineage>
        <taxon>Eukaryota</taxon>
        <taxon>Metamonada</taxon>
        <taxon>Diplomonadida</taxon>
        <taxon>Hexamitidae</taxon>
        <taxon>Hexamitinae</taxon>
        <taxon>Hexamita</taxon>
    </lineage>
</organism>
<evidence type="ECO:0000259" key="6">
    <source>
        <dbReference type="PROSITE" id="PS50089"/>
    </source>
</evidence>
<dbReference type="InterPro" id="IPR047126">
    <property type="entry name" value="RNF141-like"/>
</dbReference>
<evidence type="ECO:0000256" key="1">
    <source>
        <dbReference type="ARBA" id="ARBA00022723"/>
    </source>
</evidence>
<dbReference type="InterPro" id="IPR017907">
    <property type="entry name" value="Znf_RING_CS"/>
</dbReference>
<dbReference type="EMBL" id="CAXDID020000126">
    <property type="protein sequence ID" value="CAL6033732.1"/>
    <property type="molecule type" value="Genomic_DNA"/>
</dbReference>
<comment type="caution">
    <text evidence="7">The sequence shown here is derived from an EMBL/GenBank/DDBJ whole genome shotgun (WGS) entry which is preliminary data.</text>
</comment>
<evidence type="ECO:0000256" key="5">
    <source>
        <dbReference type="SAM" id="MobiDB-lite"/>
    </source>
</evidence>
<proteinExistence type="predicted"/>
<accession>A0AA86RH73</accession>
<dbReference type="InterPro" id="IPR001841">
    <property type="entry name" value="Znf_RING"/>
</dbReference>
<dbReference type="Gene3D" id="3.30.40.10">
    <property type="entry name" value="Zinc/RING finger domain, C3HC4 (zinc finger)"/>
    <property type="match status" value="1"/>
</dbReference>
<keyword evidence="3" id="KW-0862">Zinc</keyword>
<reference evidence="8 9" key="2">
    <citation type="submission" date="2024-07" db="EMBL/GenBank/DDBJ databases">
        <authorList>
            <person name="Akdeniz Z."/>
        </authorList>
    </citation>
    <scope>NUCLEOTIDE SEQUENCE [LARGE SCALE GENOMIC DNA]</scope>
</reference>
<evidence type="ECO:0000313" key="8">
    <source>
        <dbReference type="EMBL" id="CAL6033732.1"/>
    </source>
</evidence>
<evidence type="ECO:0000313" key="7">
    <source>
        <dbReference type="EMBL" id="CAI9977820.1"/>
    </source>
</evidence>
<dbReference type="SMART" id="SM00184">
    <property type="entry name" value="RING"/>
    <property type="match status" value="1"/>
</dbReference>
<evidence type="ECO:0000313" key="9">
    <source>
        <dbReference type="Proteomes" id="UP001642409"/>
    </source>
</evidence>
<name>A0AA86RH73_9EUKA</name>
<keyword evidence="9" id="KW-1185">Reference proteome</keyword>
<dbReference type="Proteomes" id="UP001642409">
    <property type="component" value="Unassembled WGS sequence"/>
</dbReference>
<feature type="domain" description="RING-type" evidence="6">
    <location>
        <begin position="23"/>
        <end position="61"/>
    </location>
</feature>
<feature type="region of interest" description="Disordered" evidence="5">
    <location>
        <begin position="143"/>
        <end position="164"/>
    </location>
</feature>
<dbReference type="PROSITE" id="PS00518">
    <property type="entry name" value="ZF_RING_1"/>
    <property type="match status" value="1"/>
</dbReference>
<dbReference type="GO" id="GO:0008270">
    <property type="term" value="F:zinc ion binding"/>
    <property type="evidence" value="ECO:0007669"/>
    <property type="project" value="UniProtKB-KW"/>
</dbReference>
<reference evidence="7" key="1">
    <citation type="submission" date="2023-06" db="EMBL/GenBank/DDBJ databases">
        <authorList>
            <person name="Kurt Z."/>
        </authorList>
    </citation>
    <scope>NUCLEOTIDE SEQUENCE</scope>
</reference>
<gene>
    <name evidence="8" type="ORF">HINF_LOCUS35110</name>
    <name evidence="7" type="ORF">HINF_LOCUS65465</name>
</gene>
<keyword evidence="2 4" id="KW-0863">Zinc-finger</keyword>
<dbReference type="PANTHER" id="PTHR12109">
    <property type="entry name" value="RING FINGER PROTEIN 141-RELATED"/>
    <property type="match status" value="1"/>
</dbReference>
<keyword evidence="1" id="KW-0479">Metal-binding</keyword>
<evidence type="ECO:0000256" key="3">
    <source>
        <dbReference type="ARBA" id="ARBA00022833"/>
    </source>
</evidence>
<sequence>MYCGTFKLLNIPGNLANHMETICPICLDIPNYPIALSCGHVLCYSCIEKWKQRSLSCPVCKIKITNNYQALFFGKTDGVDNRSKKKHQQQEKQNAQGFTLIGKTTKDIFKGQFKVIGNIIEFPFIVCQGVQEEVEKGVHRIKDKKNHKKQLKEQKRRQIAQMKK</sequence>
<protein>
    <submittedName>
        <fullName evidence="7">C3HC4 type (RING finger) domain-containing protein</fullName>
    </submittedName>
</protein>
<evidence type="ECO:0000256" key="2">
    <source>
        <dbReference type="ARBA" id="ARBA00022771"/>
    </source>
</evidence>